<dbReference type="InterPro" id="IPR017871">
    <property type="entry name" value="ABC_transporter-like_CS"/>
</dbReference>
<dbReference type="CDD" id="cd18596">
    <property type="entry name" value="ABC_6TM_VMR1_D1_like"/>
    <property type="match status" value="1"/>
</dbReference>
<dbReference type="SUPFAM" id="SSF52540">
    <property type="entry name" value="P-loop containing nucleoside triphosphate hydrolases"/>
    <property type="match status" value="2"/>
</dbReference>
<dbReference type="SMART" id="SM00382">
    <property type="entry name" value="AAA"/>
    <property type="match status" value="2"/>
</dbReference>
<dbReference type="GO" id="GO:0016020">
    <property type="term" value="C:membrane"/>
    <property type="evidence" value="ECO:0007669"/>
    <property type="project" value="UniProtKB-SubCell"/>
</dbReference>
<reference evidence="15" key="2">
    <citation type="submission" date="2023-01" db="EMBL/GenBank/DDBJ databases">
        <authorList>
            <person name="Petersen C."/>
        </authorList>
    </citation>
    <scope>NUCLEOTIDE SEQUENCE</scope>
    <source>
        <strain evidence="15">IBT 17514</strain>
    </source>
</reference>
<dbReference type="FunFam" id="3.40.50.300:FF:000825">
    <property type="entry name" value="ABC bile acid transporter"/>
    <property type="match status" value="1"/>
</dbReference>
<dbReference type="PROSITE" id="PS50929">
    <property type="entry name" value="ABC_TM1F"/>
    <property type="match status" value="2"/>
</dbReference>
<feature type="domain" description="ABC transmembrane type-1" evidence="14">
    <location>
        <begin position="907"/>
        <end position="1211"/>
    </location>
</feature>
<dbReference type="GO" id="GO:0016887">
    <property type="term" value="F:ATP hydrolysis activity"/>
    <property type="evidence" value="ECO:0007669"/>
    <property type="project" value="InterPro"/>
</dbReference>
<evidence type="ECO:0000256" key="4">
    <source>
        <dbReference type="ARBA" id="ARBA00022692"/>
    </source>
</evidence>
<dbReference type="PROSITE" id="PS00211">
    <property type="entry name" value="ABC_TRANSPORTER_1"/>
    <property type="match status" value="1"/>
</dbReference>
<feature type="transmembrane region" description="Helical" evidence="12">
    <location>
        <begin position="970"/>
        <end position="995"/>
    </location>
</feature>
<comment type="caution">
    <text evidence="15">The sequence shown here is derived from an EMBL/GenBank/DDBJ whole genome shotgun (WGS) entry which is preliminary data.</text>
</comment>
<evidence type="ECO:0000256" key="10">
    <source>
        <dbReference type="ARBA" id="ARBA00023180"/>
    </source>
</evidence>
<dbReference type="InterPro" id="IPR027417">
    <property type="entry name" value="P-loop_NTPase"/>
</dbReference>
<dbReference type="Gene3D" id="1.20.1560.10">
    <property type="entry name" value="ABC transporter type 1, transmembrane domain"/>
    <property type="match status" value="2"/>
</dbReference>
<dbReference type="FunFam" id="3.40.50.300:FF:000610">
    <property type="entry name" value="Multidrug resistance-associated ABC transporter"/>
    <property type="match status" value="1"/>
</dbReference>
<keyword evidence="4 12" id="KW-0812">Transmembrane</keyword>
<evidence type="ECO:0000256" key="6">
    <source>
        <dbReference type="ARBA" id="ARBA00022741"/>
    </source>
</evidence>
<feature type="domain" description="ABC transmembrane type-1" evidence="14">
    <location>
        <begin position="370"/>
        <end position="555"/>
    </location>
</feature>
<dbReference type="CDD" id="cd18604">
    <property type="entry name" value="ABC_6TM_VMR1_D2_like"/>
    <property type="match status" value="1"/>
</dbReference>
<evidence type="ECO:0000256" key="7">
    <source>
        <dbReference type="ARBA" id="ARBA00022840"/>
    </source>
</evidence>
<feature type="transmembrane region" description="Helical" evidence="12">
    <location>
        <begin position="903"/>
        <end position="925"/>
    </location>
</feature>
<keyword evidence="10" id="KW-0325">Glycoprotein</keyword>
<evidence type="ECO:0000259" key="13">
    <source>
        <dbReference type="PROSITE" id="PS50893"/>
    </source>
</evidence>
<keyword evidence="15" id="KW-0378">Hydrolase</keyword>
<feature type="transmembrane region" description="Helical" evidence="12">
    <location>
        <begin position="1155"/>
        <end position="1177"/>
    </location>
</feature>
<dbReference type="GO" id="GO:0140359">
    <property type="term" value="F:ABC-type transporter activity"/>
    <property type="evidence" value="ECO:0007669"/>
    <property type="project" value="InterPro"/>
</dbReference>
<dbReference type="Pfam" id="PF00005">
    <property type="entry name" value="ABC_tran"/>
    <property type="match status" value="2"/>
</dbReference>
<keyword evidence="3" id="KW-0813">Transport</keyword>
<accession>A0AAD6MWJ4</accession>
<feature type="transmembrane region" description="Helical" evidence="12">
    <location>
        <begin position="391"/>
        <end position="412"/>
    </location>
</feature>
<feature type="transmembrane region" description="Helical" evidence="12">
    <location>
        <begin position="266"/>
        <end position="290"/>
    </location>
</feature>
<keyword evidence="8 12" id="KW-1133">Transmembrane helix</keyword>
<dbReference type="InterPro" id="IPR036640">
    <property type="entry name" value="ABC1_TM_sf"/>
</dbReference>
<comment type="subcellular location">
    <subcellularLocation>
        <location evidence="1">Membrane</location>
        <topology evidence="1">Multi-pass membrane protein</topology>
    </subcellularLocation>
</comment>
<dbReference type="Proteomes" id="UP001215712">
    <property type="component" value="Unassembled WGS sequence"/>
</dbReference>
<evidence type="ECO:0000313" key="15">
    <source>
        <dbReference type="EMBL" id="KAJ5727665.1"/>
    </source>
</evidence>
<keyword evidence="7" id="KW-0067">ATP-binding</keyword>
<evidence type="ECO:0000256" key="8">
    <source>
        <dbReference type="ARBA" id="ARBA00022989"/>
    </source>
</evidence>
<evidence type="ECO:0000256" key="9">
    <source>
        <dbReference type="ARBA" id="ARBA00023136"/>
    </source>
</evidence>
<feature type="transmembrane region" description="Helical" evidence="12">
    <location>
        <begin position="98"/>
        <end position="117"/>
    </location>
</feature>
<protein>
    <submittedName>
        <fullName evidence="15">P-loop containing nucleoside triphosphate hydrolase protein</fullName>
    </submittedName>
</protein>
<feature type="transmembrane region" description="Helical" evidence="12">
    <location>
        <begin position="67"/>
        <end position="86"/>
    </location>
</feature>
<dbReference type="PANTHER" id="PTHR24223">
    <property type="entry name" value="ATP-BINDING CASSETTE SUB-FAMILY C"/>
    <property type="match status" value="1"/>
</dbReference>
<dbReference type="InterPro" id="IPR003593">
    <property type="entry name" value="AAA+_ATPase"/>
</dbReference>
<feature type="transmembrane region" description="Helical" evidence="12">
    <location>
        <begin position="158"/>
        <end position="181"/>
    </location>
</feature>
<evidence type="ECO:0000256" key="5">
    <source>
        <dbReference type="ARBA" id="ARBA00022737"/>
    </source>
</evidence>
<keyword evidence="6" id="KW-0547">Nucleotide-binding</keyword>
<feature type="transmembrane region" description="Helical" evidence="12">
    <location>
        <begin position="418"/>
        <end position="437"/>
    </location>
</feature>
<name>A0AAD6MWJ4_9EURO</name>
<dbReference type="FunFam" id="1.20.1560.10:FF:000013">
    <property type="entry name" value="ABC transporter C family member 2"/>
    <property type="match status" value="1"/>
</dbReference>
<dbReference type="Pfam" id="PF00664">
    <property type="entry name" value="ABC_membrane"/>
    <property type="match status" value="2"/>
</dbReference>
<dbReference type="InterPro" id="IPR050173">
    <property type="entry name" value="ABC_transporter_C-like"/>
</dbReference>
<feature type="transmembrane region" description="Helical" evidence="12">
    <location>
        <begin position="302"/>
        <end position="325"/>
    </location>
</feature>
<dbReference type="EMBL" id="JAQJAN010000006">
    <property type="protein sequence ID" value="KAJ5727665.1"/>
    <property type="molecule type" value="Genomic_DNA"/>
</dbReference>
<feature type="transmembrane region" description="Helical" evidence="12">
    <location>
        <begin position="1055"/>
        <end position="1083"/>
    </location>
</feature>
<dbReference type="PANTHER" id="PTHR24223:SF456">
    <property type="entry name" value="MULTIDRUG RESISTANCE-ASSOCIATED PROTEIN LETHAL(2)03659"/>
    <property type="match status" value="1"/>
</dbReference>
<feature type="transmembrane region" description="Helical" evidence="12">
    <location>
        <begin position="129"/>
        <end position="146"/>
    </location>
</feature>
<gene>
    <name evidence="15" type="ORF">N7493_005485</name>
</gene>
<feature type="transmembrane region" description="Helical" evidence="12">
    <location>
        <begin position="6"/>
        <end position="28"/>
    </location>
</feature>
<dbReference type="InterPro" id="IPR011527">
    <property type="entry name" value="ABC1_TM_dom"/>
</dbReference>
<feature type="domain" description="ABC transporter" evidence="13">
    <location>
        <begin position="1246"/>
        <end position="1487"/>
    </location>
</feature>
<dbReference type="SUPFAM" id="SSF90123">
    <property type="entry name" value="ABC transporter transmembrane region"/>
    <property type="match status" value="2"/>
</dbReference>
<feature type="domain" description="ABC transporter" evidence="13">
    <location>
        <begin position="584"/>
        <end position="831"/>
    </location>
</feature>
<evidence type="ECO:0000256" key="12">
    <source>
        <dbReference type="SAM" id="Phobius"/>
    </source>
</evidence>
<comment type="similarity">
    <text evidence="2">Belongs to the ABC transporter superfamily. ABCC family. Conjugate transporter (TC 3.A.1.208) subfamily.</text>
</comment>
<evidence type="ECO:0000256" key="2">
    <source>
        <dbReference type="ARBA" id="ARBA00009726"/>
    </source>
</evidence>
<evidence type="ECO:0000313" key="16">
    <source>
        <dbReference type="Proteomes" id="UP001215712"/>
    </source>
</evidence>
<evidence type="ECO:0000259" key="14">
    <source>
        <dbReference type="PROSITE" id="PS50929"/>
    </source>
</evidence>
<dbReference type="GO" id="GO:0005737">
    <property type="term" value="C:cytoplasm"/>
    <property type="evidence" value="ECO:0007669"/>
    <property type="project" value="UniProtKB-ARBA"/>
</dbReference>
<keyword evidence="9 12" id="KW-0472">Membrane</keyword>
<keyword evidence="16" id="KW-1185">Reference proteome</keyword>
<dbReference type="InterPro" id="IPR003439">
    <property type="entry name" value="ABC_transporter-like_ATP-bd"/>
</dbReference>
<evidence type="ECO:0000256" key="3">
    <source>
        <dbReference type="ARBA" id="ARBA00022448"/>
    </source>
</evidence>
<dbReference type="CDD" id="cd03250">
    <property type="entry name" value="ABCC_MRP_domain1"/>
    <property type="match status" value="1"/>
</dbReference>
<organism evidence="15 16">
    <name type="scientific">Penicillium malachiteum</name>
    <dbReference type="NCBI Taxonomy" id="1324776"/>
    <lineage>
        <taxon>Eukaryota</taxon>
        <taxon>Fungi</taxon>
        <taxon>Dikarya</taxon>
        <taxon>Ascomycota</taxon>
        <taxon>Pezizomycotina</taxon>
        <taxon>Eurotiomycetes</taxon>
        <taxon>Eurotiomycetidae</taxon>
        <taxon>Eurotiales</taxon>
        <taxon>Aspergillaceae</taxon>
        <taxon>Penicillium</taxon>
    </lineage>
</organism>
<sequence>MDDTANPSVIIGVAVTALVLLSSIPSWLTISRRRDTGKSVVQFGYRDEDGEARNESSTAPAHRWQRAAILGFSLLGLGTSLGNTILATMRRESGLISLWLHVGDWIFACIQAVALFFESSPVRRFKLGNYAFGTSAMLVALLVTPSEPQLSRPQQFDPIAIVRLTTLGAAIARGFCCILLPRRPDVYWNGKLVDREHTVTLLNRLTLHYITPTVELTVQKQGFMDIDFLPELSSNSRSKSLFNNINNALRDRPLWRTVVAVHHSEFLLQTAMTLMSSVFSFGPQITLYGILKCLEDGSTDGLSFLVAAMGATICLSSTVTAWLWWISYSKLNIPIYSELLALIYAKTIRRMDIKAATGDESRSEEQDEQDTINLATVDTMRISEFATQNHMILNSFSNLLVAAILLIGLLGWQSAVSGFAATLLVLPLSTYFSNRYIEIQQILMQAKDKRAAVVTEVLQNIRQIKFSAIETEWYNRVIGIRQEELKAVLQNITCMTGVVGVWTLSPLLLSSVSLSVYSLTQGPLTASVAFTALSIFGPLEDSLMGIPYLISRAVEAKTSCERIANYLREAEKSPSAETGDEIIFQHADIAWPAQADKDAKERFHLTQLNLHFPSKGLSVICGKTGSGKGLLLSAILGECDILSGSVCNPSFHGVRYDDRATRENWIIDSAVAYVAQNPWIENATIKDNITFGLPYDQVRYQDVLYASALEMDFQSLPHGDLTEIGANGVNLSGGQRWRVSFARALYSRAGVLVLDDIFSALDADTGRHVYEHGLTGSLSENRTRVLATHHVGLCAPSIDFCVLLENGTASCAGTMDDLMKIDSVASILLGRSPSGSSDDDSEDESVGKHEKPSRLKAGKGVAVARSPEVTSSAPKFSPDEKRETGAVAFSTYRVFLASGGNQYLWSLALLASCLSSFLFFGRSWWVSVWTTASEEPHWTHIHSMHSLAMNLATHQSQISQNQAIGMQDDLFLYITIYVAISLASSALEVAQFFFLNYASIKSSKVLFQDLLSAVLAAPLRWLDTTPVGRIVNRFMADTYQLDCILGPQLATFMKFIFQLLVILIAGVSVSPVILIPATVLLGVSLKVSLTYLTAAREMKRLESVSRSPIIEHLNSTLLGLGTIRAYGKAQDYQHSMHNHIDRHSNASWNLWLFNWWAQIRIGALGAIFAAIITVIVVKVDISASLAGFVISFILQYNFAISTSLRLYSSVEIGMNGAERIIEYTKIETESQVGIDPPAAWPVQGNVEVHDLVVGYAPELPPVLNGLTFHIESNQRVGVVGRTGAGKSSLTMALFRFLEYRKGKVIIDGLDISKIKLSALRSRLAIVPQHPVLFSGTIRSNLDPFNKYSDSELHTALERVHLSHQDDSGGDTNSQFSLSTAVSQGGLSFSQGQRQLLCLARSILQQPKLLILDEATSAVDKETDNLIQQTIRTEFGRNSSSLLVVAHRLSTVADFDRILVMDEGQMAEFGTPQELFGIKDGVFKDLVDQSGEKAYVEEIIYGKK</sequence>
<evidence type="ECO:0000256" key="11">
    <source>
        <dbReference type="SAM" id="MobiDB-lite"/>
    </source>
</evidence>
<feature type="region of interest" description="Disordered" evidence="11">
    <location>
        <begin position="831"/>
        <end position="878"/>
    </location>
</feature>
<proteinExistence type="inferred from homology"/>
<dbReference type="CDD" id="cd03244">
    <property type="entry name" value="ABCC_MRP_domain2"/>
    <property type="match status" value="1"/>
</dbReference>
<dbReference type="PROSITE" id="PS50893">
    <property type="entry name" value="ABC_TRANSPORTER_2"/>
    <property type="match status" value="2"/>
</dbReference>
<reference evidence="15" key="1">
    <citation type="journal article" date="2023" name="IMA Fungus">
        <title>Comparative genomic study of the Penicillium genus elucidates a diverse pangenome and 15 lateral gene transfer events.</title>
        <authorList>
            <person name="Petersen C."/>
            <person name="Sorensen T."/>
            <person name="Nielsen M.R."/>
            <person name="Sondergaard T.E."/>
            <person name="Sorensen J.L."/>
            <person name="Fitzpatrick D.A."/>
            <person name="Frisvad J.C."/>
            <person name="Nielsen K.L."/>
        </authorList>
    </citation>
    <scope>NUCLEOTIDE SEQUENCE</scope>
    <source>
        <strain evidence="15">IBT 17514</strain>
    </source>
</reference>
<feature type="transmembrane region" description="Helical" evidence="12">
    <location>
        <begin position="1184"/>
        <end position="1207"/>
    </location>
</feature>
<evidence type="ECO:0000256" key="1">
    <source>
        <dbReference type="ARBA" id="ARBA00004141"/>
    </source>
</evidence>
<dbReference type="Gene3D" id="3.40.50.300">
    <property type="entry name" value="P-loop containing nucleotide triphosphate hydrolases"/>
    <property type="match status" value="2"/>
</dbReference>
<keyword evidence="5" id="KW-0677">Repeat</keyword>
<dbReference type="GO" id="GO:0005524">
    <property type="term" value="F:ATP binding"/>
    <property type="evidence" value="ECO:0007669"/>
    <property type="project" value="UniProtKB-KW"/>
</dbReference>